<dbReference type="InterPro" id="IPR016024">
    <property type="entry name" value="ARM-type_fold"/>
</dbReference>
<dbReference type="EMBL" id="HBFP01006500">
    <property type="protein sequence ID" value="CAD8820244.1"/>
    <property type="molecule type" value="Transcribed_RNA"/>
</dbReference>
<proteinExistence type="predicted"/>
<reference evidence="1" key="1">
    <citation type="submission" date="2021-01" db="EMBL/GenBank/DDBJ databases">
        <authorList>
            <person name="Corre E."/>
            <person name="Pelletier E."/>
            <person name="Niang G."/>
            <person name="Scheremetjew M."/>
            <person name="Finn R."/>
            <person name="Kale V."/>
            <person name="Holt S."/>
            <person name="Cochrane G."/>
            <person name="Meng A."/>
            <person name="Brown T."/>
            <person name="Cohen L."/>
        </authorList>
    </citation>
    <scope>NUCLEOTIDE SEQUENCE</scope>
    <source>
        <strain evidence="1">CCMP3278</strain>
    </source>
</reference>
<organism evidence="1">
    <name type="scientific">Timspurckia oligopyrenoides</name>
    <dbReference type="NCBI Taxonomy" id="708627"/>
    <lineage>
        <taxon>Eukaryota</taxon>
        <taxon>Rhodophyta</taxon>
        <taxon>Bangiophyceae</taxon>
        <taxon>Porphyridiales</taxon>
        <taxon>Porphyridiaceae</taxon>
        <taxon>Timspurckia</taxon>
    </lineage>
</organism>
<sequence length="571" mass="63306">MVGIDLTGVGYEYGKNDVQVLTALKEFADGPRQSSDVQLYLEQFPGMRVMLSLERALVSHDQIIVESSSADSLKIPVELVTSAILSILKSSAPHAVELWNPPHRDSLLLALAKASELHYDPSIRAFCVRALASSPRAFSIVNSMNAEEESSVSTAWTAVTHALTDKETQVASQAVQLLQREAQSYPLEFTSFDRLRIVLLEYLGRLENTDPHDSTIVLRVLDIFMALLSAWRQQNLGATSARDHEIIELISARVETCVLAGVQHRDILVRLSFLEVLSNWWPNDQSGTQPNAPWTYSVSNSGISNNTSQLIGVLLACLNAATDEMTGSDTLAAGIARVVARTPVRSEHSKLDELCELVSHLSLLLGDSRTLSLKLNANIAIASLCAQRSDLLDVWLHSSRFQESRKSFFLGLTARNELREQCIESLAHIMESNSVNEETSAELFSMVDTRRDSIRATEHFVSLMGTPFERTQLAVMRVFVGSSRFQWSAQIFSMTPGWINACVADAPNSISYAVYMSKIALANRLLRTYSSDDLLEWFGEALRRRILETAALANRDNAYSRPEPQVDIATT</sequence>
<evidence type="ECO:0000313" key="1">
    <source>
        <dbReference type="EMBL" id="CAD8820244.1"/>
    </source>
</evidence>
<protein>
    <submittedName>
        <fullName evidence="1">Uncharacterized protein</fullName>
    </submittedName>
</protein>
<dbReference type="SUPFAM" id="SSF48371">
    <property type="entry name" value="ARM repeat"/>
    <property type="match status" value="1"/>
</dbReference>
<gene>
    <name evidence="1" type="ORF">TOLI1172_LOCUS4635</name>
</gene>
<dbReference type="AlphaFoldDB" id="A0A7S0ZFI4"/>
<accession>A0A7S0ZFI4</accession>
<name>A0A7S0ZFI4_9RHOD</name>